<keyword evidence="4" id="KW-0472">Membrane</keyword>
<sequence>MTLSPYAHWKQWRHRLLLSLRRYHCHQEHATARVLVLAAMGTVGMPLYYVIWHNFFPQEYDSLPLRGIGLVLCALGLWARHFSRRWLERYLLLTLSYVFSFFFSYMFLMNHASGVWGESLLIALVVLFHFDTGLACRAYVAGTVAACLAVVVPGHGDILLSRSVLQQLPIHWFTIAVLSVAKVSRDVLEQEKLAGLGAGLATVAHELRTPLASVDANVRGLGRLARSAAGADRAHRLDALGRIQFEVRHMHHMIDLFLLSATAVNRNLRPTESVCMGDAVEAVLARYPFTSAAQRQAVVCELRHNFRFPGQSELTVVILLNLLRNALKAIHRAGKGRVRIVIDGARPTPRLLFIDTACGVAPRQLPLIFRRFYSYPAHNGTGIGLALCKEIMEAWDATIRCVSRETAYAIFVLEFPTSSGL</sequence>
<dbReference type="GO" id="GO:0000155">
    <property type="term" value="F:phosphorelay sensor kinase activity"/>
    <property type="evidence" value="ECO:0007669"/>
    <property type="project" value="InterPro"/>
</dbReference>
<dbReference type="Gene3D" id="1.10.287.130">
    <property type="match status" value="1"/>
</dbReference>
<dbReference type="SUPFAM" id="SSF47384">
    <property type="entry name" value="Homodimeric domain of signal transducing histidine kinase"/>
    <property type="match status" value="1"/>
</dbReference>
<dbReference type="AlphaFoldDB" id="A0A7W2ETB2"/>
<evidence type="ECO:0000256" key="2">
    <source>
        <dbReference type="ARBA" id="ARBA00012438"/>
    </source>
</evidence>
<dbReference type="PROSITE" id="PS50109">
    <property type="entry name" value="HIS_KIN"/>
    <property type="match status" value="1"/>
</dbReference>
<gene>
    <name evidence="6" type="ORF">H3H37_14245</name>
</gene>
<keyword evidence="7" id="KW-1185">Reference proteome</keyword>
<feature type="transmembrane region" description="Helical" evidence="4">
    <location>
        <begin position="91"/>
        <end position="108"/>
    </location>
</feature>
<dbReference type="InterPro" id="IPR005467">
    <property type="entry name" value="His_kinase_dom"/>
</dbReference>
<dbReference type="Gene3D" id="3.30.565.10">
    <property type="entry name" value="Histidine kinase-like ATPase, C-terminal domain"/>
    <property type="match status" value="1"/>
</dbReference>
<feature type="transmembrane region" description="Helical" evidence="4">
    <location>
        <begin position="114"/>
        <end position="131"/>
    </location>
</feature>
<reference evidence="6 7" key="1">
    <citation type="submission" date="2020-07" db="EMBL/GenBank/DDBJ databases">
        <title>Novel species isolated from subtropical streams in China.</title>
        <authorList>
            <person name="Lu H."/>
        </authorList>
    </citation>
    <scope>NUCLEOTIDE SEQUENCE [LARGE SCALE GENOMIC DNA]</scope>
    <source>
        <strain evidence="6 7">LX20W</strain>
    </source>
</reference>
<keyword evidence="4" id="KW-0812">Transmembrane</keyword>
<evidence type="ECO:0000259" key="5">
    <source>
        <dbReference type="PROSITE" id="PS50109"/>
    </source>
</evidence>
<accession>A0A7W2ETB2</accession>
<dbReference type="EMBL" id="JACEZT010000008">
    <property type="protein sequence ID" value="MBA5638215.1"/>
    <property type="molecule type" value="Genomic_DNA"/>
</dbReference>
<dbReference type="Pfam" id="PF02518">
    <property type="entry name" value="HATPase_c"/>
    <property type="match status" value="1"/>
</dbReference>
<feature type="transmembrane region" description="Helical" evidence="4">
    <location>
        <begin position="63"/>
        <end position="79"/>
    </location>
</feature>
<feature type="domain" description="Histidine kinase" evidence="5">
    <location>
        <begin position="202"/>
        <end position="419"/>
    </location>
</feature>
<keyword evidence="6" id="KW-0808">Transferase</keyword>
<keyword evidence="3" id="KW-0597">Phosphoprotein</keyword>
<feature type="transmembrane region" description="Helical" evidence="4">
    <location>
        <begin position="30"/>
        <end position="51"/>
    </location>
</feature>
<keyword evidence="6" id="KW-0418">Kinase</keyword>
<name>A0A7W2ETB2_9BURK</name>
<dbReference type="PANTHER" id="PTHR43547:SF2">
    <property type="entry name" value="HYBRID SIGNAL TRANSDUCTION HISTIDINE KINASE C"/>
    <property type="match status" value="1"/>
</dbReference>
<dbReference type="InterPro" id="IPR003661">
    <property type="entry name" value="HisK_dim/P_dom"/>
</dbReference>
<dbReference type="InterPro" id="IPR003594">
    <property type="entry name" value="HATPase_dom"/>
</dbReference>
<comment type="caution">
    <text evidence="6">The sequence shown here is derived from an EMBL/GenBank/DDBJ whole genome shotgun (WGS) entry which is preliminary data.</text>
</comment>
<dbReference type="InterPro" id="IPR036097">
    <property type="entry name" value="HisK_dim/P_sf"/>
</dbReference>
<comment type="catalytic activity">
    <reaction evidence="1">
        <text>ATP + protein L-histidine = ADP + protein N-phospho-L-histidine.</text>
        <dbReference type="EC" id="2.7.13.3"/>
    </reaction>
</comment>
<keyword evidence="4" id="KW-1133">Transmembrane helix</keyword>
<dbReference type="SUPFAM" id="SSF55874">
    <property type="entry name" value="ATPase domain of HSP90 chaperone/DNA topoisomerase II/histidine kinase"/>
    <property type="match status" value="1"/>
</dbReference>
<protein>
    <recommendedName>
        <fullName evidence="2">histidine kinase</fullName>
        <ecNumber evidence="2">2.7.13.3</ecNumber>
    </recommendedName>
</protein>
<dbReference type="Proteomes" id="UP000534388">
    <property type="component" value="Unassembled WGS sequence"/>
</dbReference>
<dbReference type="SMART" id="SM00387">
    <property type="entry name" value="HATPase_c"/>
    <property type="match status" value="1"/>
</dbReference>
<dbReference type="SMART" id="SM00388">
    <property type="entry name" value="HisKA"/>
    <property type="match status" value="1"/>
</dbReference>
<evidence type="ECO:0000313" key="7">
    <source>
        <dbReference type="Proteomes" id="UP000534388"/>
    </source>
</evidence>
<dbReference type="CDD" id="cd00082">
    <property type="entry name" value="HisKA"/>
    <property type="match status" value="1"/>
</dbReference>
<evidence type="ECO:0000256" key="3">
    <source>
        <dbReference type="ARBA" id="ARBA00022553"/>
    </source>
</evidence>
<evidence type="ECO:0000313" key="6">
    <source>
        <dbReference type="EMBL" id="MBA5638215.1"/>
    </source>
</evidence>
<dbReference type="PANTHER" id="PTHR43547">
    <property type="entry name" value="TWO-COMPONENT HISTIDINE KINASE"/>
    <property type="match status" value="1"/>
</dbReference>
<feature type="transmembrane region" description="Helical" evidence="4">
    <location>
        <begin position="138"/>
        <end position="156"/>
    </location>
</feature>
<proteinExistence type="predicted"/>
<dbReference type="InterPro" id="IPR036890">
    <property type="entry name" value="HATPase_C_sf"/>
</dbReference>
<dbReference type="Pfam" id="PF00512">
    <property type="entry name" value="HisKA"/>
    <property type="match status" value="1"/>
</dbReference>
<dbReference type="EC" id="2.7.13.3" evidence="2"/>
<dbReference type="RefSeq" id="WP_182163532.1">
    <property type="nucleotide sequence ID" value="NZ_JACEZT010000008.1"/>
</dbReference>
<evidence type="ECO:0000256" key="4">
    <source>
        <dbReference type="SAM" id="Phobius"/>
    </source>
</evidence>
<organism evidence="6 7">
    <name type="scientific">Rugamonas brunnea</name>
    <dbReference type="NCBI Taxonomy" id="2758569"/>
    <lineage>
        <taxon>Bacteria</taxon>
        <taxon>Pseudomonadati</taxon>
        <taxon>Pseudomonadota</taxon>
        <taxon>Betaproteobacteria</taxon>
        <taxon>Burkholderiales</taxon>
        <taxon>Oxalobacteraceae</taxon>
        <taxon>Telluria group</taxon>
        <taxon>Rugamonas</taxon>
    </lineage>
</organism>
<evidence type="ECO:0000256" key="1">
    <source>
        <dbReference type="ARBA" id="ARBA00000085"/>
    </source>
</evidence>